<feature type="transmembrane region" description="Helical" evidence="2">
    <location>
        <begin position="253"/>
        <end position="279"/>
    </location>
</feature>
<feature type="transmembrane region" description="Helical" evidence="2">
    <location>
        <begin position="130"/>
        <end position="151"/>
    </location>
</feature>
<dbReference type="PROSITE" id="PS50188">
    <property type="entry name" value="B302_SPRY"/>
    <property type="match status" value="1"/>
</dbReference>
<dbReference type="GO" id="GO:0019005">
    <property type="term" value="C:SCF ubiquitin ligase complex"/>
    <property type="evidence" value="ECO:0007669"/>
    <property type="project" value="TreeGrafter"/>
</dbReference>
<dbReference type="WBParaSite" id="TCONS_00010574.p1">
    <property type="protein sequence ID" value="TCONS_00010574.p1"/>
    <property type="gene ID" value="XLOC_003864"/>
</dbReference>
<feature type="transmembrane region" description="Helical" evidence="2">
    <location>
        <begin position="719"/>
        <end position="743"/>
    </location>
</feature>
<evidence type="ECO:0000256" key="1">
    <source>
        <dbReference type="ARBA" id="ARBA00010910"/>
    </source>
</evidence>
<evidence type="ECO:0000259" key="4">
    <source>
        <dbReference type="PROSITE" id="PS50225"/>
    </source>
</evidence>
<dbReference type="CDD" id="cd12906">
    <property type="entry name" value="SPRY_SOCS1-2-4"/>
    <property type="match status" value="1"/>
</dbReference>
<feature type="transmembrane region" description="Helical" evidence="2">
    <location>
        <begin position="45"/>
        <end position="69"/>
    </location>
</feature>
<organism evidence="5 6">
    <name type="scientific">Strongyloides stercoralis</name>
    <name type="common">Threadworm</name>
    <dbReference type="NCBI Taxonomy" id="6248"/>
    <lineage>
        <taxon>Eukaryota</taxon>
        <taxon>Metazoa</taxon>
        <taxon>Ecdysozoa</taxon>
        <taxon>Nematoda</taxon>
        <taxon>Chromadorea</taxon>
        <taxon>Rhabditida</taxon>
        <taxon>Tylenchina</taxon>
        <taxon>Panagrolaimomorpha</taxon>
        <taxon>Strongyloidoidea</taxon>
        <taxon>Strongyloididae</taxon>
        <taxon>Strongyloides</taxon>
    </lineage>
</organism>
<evidence type="ECO:0000259" key="3">
    <source>
        <dbReference type="PROSITE" id="PS50188"/>
    </source>
</evidence>
<feature type="transmembrane region" description="Helical" evidence="2">
    <location>
        <begin position="12"/>
        <end position="33"/>
    </location>
</feature>
<evidence type="ECO:0000313" key="6">
    <source>
        <dbReference type="WBParaSite" id="TCONS_00010574.p1"/>
    </source>
</evidence>
<feature type="domain" description="SOCS box" evidence="4">
    <location>
        <begin position="654"/>
        <end position="703"/>
    </location>
</feature>
<accession>A0AAF5DF25</accession>
<dbReference type="PANTHER" id="PTHR12245:SF11">
    <property type="entry name" value="PROTEIN GUSTAVUS"/>
    <property type="match status" value="1"/>
</dbReference>
<sequence length="1030" mass="120093">MLIPIIDKIFLFIQVFCYIIYLMLAVCFVIKIIKEKDSENDITNFLFHFIANTIFDIVQALSVIVFQKFLHWDILIPFYLSSKWITKCYAPILYISILGSVLGSLITVINRYCALCHIFFFKKMWTKSSCLKVILLQTLLPILLFSFNFFYEADVIYVPYFNFYTFTIKNNVASIMNNVILSATTFIATVITIVLNIITLKRYSEIMANTTAKERSKKFLMLIYMGVTTLCLLALSIEQFVRLYFGIVNDKIGIYYLTFVLYWIIPILTIVQPIITLIMSKQLRRYFLSFYLNIFLPQKYQINKSFTSKITVAIKILMSISKYFVSIYKMKAHINFFNQINDMRSHFYTKSKLSLEKNYLLLKILSSNFVVDSSEAVTVPRNAPNSVEVLEASMNSQDRNEFNLRLRMNRLRRQLMQYTARRSSSSLFNPSRETLQQLPKHRQVGELDKESVDICDGDMGCPDKFKSILGNGPPSRKVMEEHAWNPDDHSPNIFVKEDDPLTLHRNPVAQSTDCIRGKVGYKKGFHVWEIKWPHRQRGTHAVIGVATKSARLQSVGYTSLIGSTVDSYGWDIVRLKCSNDAKNKVNWDYPDRSWRDYAGIEESFSVPDKIYCILDMDEGYMAFATETDYLGVAFRGLRGKELYPIVSAVWGHCEITIRYMGGIPPDAPSLQSTCRKAIRNHLGRENLYKIPDLDLPNSCIDYLFRCFEILGMISVPDGIFLIFQIMCYILYVLMGICFIHKLLFERTKDNDTNTFLVHFTANIFFDLLQAFSVIFFQKCLHWRINLDFFLTTHWLKVVYGCLIYSSILASVVGCTFTVVNRYYALCHPILFKERWINKFSLILLFVPFSVFSFNFFYPASIIYVNEFQFYLFSIRNKQVSMANNVILSTSTFISSIVTIFLNITIFKKFSKIIGNSKAKEKKKKYLMMFYMIMTTLCLVTLFIEQFARLIFVICDYKYGIYFTSFPLYWILPTLTLIQPITTLIMSKYIRNYFILFYLKMFLPKKFILKNLRLNDTTTNKTTVKPAVTII</sequence>
<feature type="transmembrane region" description="Helical" evidence="2">
    <location>
        <begin position="219"/>
        <end position="241"/>
    </location>
</feature>
<evidence type="ECO:0000313" key="5">
    <source>
        <dbReference type="Proteomes" id="UP000035681"/>
    </source>
</evidence>
<dbReference type="GO" id="GO:0043161">
    <property type="term" value="P:proteasome-mediated ubiquitin-dependent protein catabolic process"/>
    <property type="evidence" value="ECO:0007669"/>
    <property type="project" value="TreeGrafter"/>
</dbReference>
<feature type="transmembrane region" description="Helical" evidence="2">
    <location>
        <begin position="839"/>
        <end position="865"/>
    </location>
</feature>
<dbReference type="SUPFAM" id="SSF81321">
    <property type="entry name" value="Family A G protein-coupled receptor-like"/>
    <property type="match status" value="2"/>
</dbReference>
<proteinExistence type="inferred from homology"/>
<reference evidence="6" key="1">
    <citation type="submission" date="2024-02" db="UniProtKB">
        <authorList>
            <consortium name="WormBaseParasite"/>
        </authorList>
    </citation>
    <scope>IDENTIFICATION</scope>
</reference>
<dbReference type="CDD" id="cd03587">
    <property type="entry name" value="SOCS"/>
    <property type="match status" value="1"/>
</dbReference>
<dbReference type="InterPro" id="IPR050672">
    <property type="entry name" value="FBXO45-Fsn/SPSB_families"/>
</dbReference>
<keyword evidence="2" id="KW-0472">Membrane</keyword>
<name>A0AAF5DF25_STRER</name>
<dbReference type="InterPro" id="IPR043136">
    <property type="entry name" value="B30.2/SPRY_sf"/>
</dbReference>
<dbReference type="SMART" id="SM00969">
    <property type="entry name" value="SOCS_box"/>
    <property type="match status" value="1"/>
</dbReference>
<dbReference type="Gene3D" id="2.60.120.920">
    <property type="match status" value="1"/>
</dbReference>
<dbReference type="AlphaFoldDB" id="A0AAF5DF25"/>
<feature type="transmembrane region" description="Helical" evidence="2">
    <location>
        <begin position="797"/>
        <end position="819"/>
    </location>
</feature>
<dbReference type="Pfam" id="PF10323">
    <property type="entry name" value="7TM_GPCR_Srv"/>
    <property type="match status" value="1"/>
</dbReference>
<feature type="transmembrane region" description="Helical" evidence="2">
    <location>
        <begin position="755"/>
        <end position="777"/>
    </location>
</feature>
<dbReference type="Proteomes" id="UP000035681">
    <property type="component" value="Unplaced"/>
</dbReference>
<dbReference type="InterPro" id="IPR001870">
    <property type="entry name" value="B30.2/SPRY"/>
</dbReference>
<dbReference type="SUPFAM" id="SSF49899">
    <property type="entry name" value="Concanavalin A-like lectins/glucanases"/>
    <property type="match status" value="1"/>
</dbReference>
<dbReference type="Gene3D" id="1.10.750.20">
    <property type="entry name" value="SOCS box"/>
    <property type="match status" value="1"/>
</dbReference>
<feature type="domain" description="B30.2/SPRY" evidence="3">
    <location>
        <begin position="462"/>
        <end position="664"/>
    </location>
</feature>
<dbReference type="Pfam" id="PF07525">
    <property type="entry name" value="SOCS_box"/>
    <property type="match status" value="1"/>
</dbReference>
<keyword evidence="2" id="KW-1133">Transmembrane helix</keyword>
<dbReference type="GO" id="GO:0005737">
    <property type="term" value="C:cytoplasm"/>
    <property type="evidence" value="ECO:0007669"/>
    <property type="project" value="UniProtKB-ARBA"/>
</dbReference>
<dbReference type="InterPro" id="IPR019426">
    <property type="entry name" value="7TM_GPCR_serpentine_rcpt_Srv"/>
</dbReference>
<dbReference type="PANTHER" id="PTHR12245">
    <property type="entry name" value="SPRY DOMAIN CONTAINING SOCS BOX PROTEIN"/>
    <property type="match status" value="1"/>
</dbReference>
<keyword evidence="5" id="KW-1185">Reference proteome</keyword>
<comment type="similarity">
    <text evidence="1">Belongs to the SPSB family.</text>
</comment>
<feature type="transmembrane region" description="Helical" evidence="2">
    <location>
        <begin position="967"/>
        <end position="989"/>
    </location>
</feature>
<keyword evidence="2" id="KW-0812">Transmembrane</keyword>
<dbReference type="FunFam" id="2.60.120.920:FF:000007">
    <property type="entry name" value="SPRY domain-containing SOCS box protein 1"/>
    <property type="match status" value="1"/>
</dbReference>
<dbReference type="PROSITE" id="PS50225">
    <property type="entry name" value="SOCS"/>
    <property type="match status" value="1"/>
</dbReference>
<protein>
    <submittedName>
        <fullName evidence="6">Serpentine receptor class gamma</fullName>
    </submittedName>
</protein>
<feature type="transmembrane region" description="Helical" evidence="2">
    <location>
        <begin position="89"/>
        <end position="109"/>
    </location>
</feature>
<evidence type="ECO:0000256" key="2">
    <source>
        <dbReference type="SAM" id="Phobius"/>
    </source>
</evidence>
<dbReference type="SMART" id="SM00449">
    <property type="entry name" value="SPRY"/>
    <property type="match status" value="1"/>
</dbReference>
<dbReference type="Pfam" id="PF00622">
    <property type="entry name" value="SPRY"/>
    <property type="match status" value="1"/>
</dbReference>
<feature type="transmembrane region" description="Helical" evidence="2">
    <location>
        <begin position="885"/>
        <end position="906"/>
    </location>
</feature>
<dbReference type="Gene3D" id="1.20.1070.10">
    <property type="entry name" value="Rhodopsin 7-helix transmembrane proteins"/>
    <property type="match status" value="2"/>
</dbReference>
<feature type="transmembrane region" description="Helical" evidence="2">
    <location>
        <begin position="179"/>
        <end position="198"/>
    </location>
</feature>
<dbReference type="InterPro" id="IPR003877">
    <property type="entry name" value="SPRY_dom"/>
</dbReference>
<feature type="transmembrane region" description="Helical" evidence="2">
    <location>
        <begin position="306"/>
        <end position="325"/>
    </location>
</feature>
<feature type="transmembrane region" description="Helical" evidence="2">
    <location>
        <begin position="927"/>
        <end position="947"/>
    </location>
</feature>
<dbReference type="InterPro" id="IPR001496">
    <property type="entry name" value="SOCS_box"/>
</dbReference>
<dbReference type="InterPro" id="IPR013320">
    <property type="entry name" value="ConA-like_dom_sf"/>
</dbReference>